<sequence length="321" mass="36211">MSKNFGSGSQRKQQDYKMVDSLDCQEQKQKMSFMVRRRSNTNRNNDLDAAIQQHPKKIITGSFSLDNIDQQHNIDIQSALMIKKPLIEKIIEDQHQTHLLTTADHAPLKQIGKHAKFISPNSSSFSLHNTSNYGGTSVSLSTKPTFLIKRKIQQQNPQQPLHKSLSSTSRGRVVFVQGKDSLLQRLYDMKNMHLLSQTPGPLLPSQSDYLQANQSLAAQEQSMVPPIIEGFHQGKNTLLNQVSSLQNFDVDMQFDPTPVSSALQTIKRRKNKKPNKKNSSHIFDIYDVGSQLKEQILKKFIEGLGKKKPSKRSKSSVGGHI</sequence>
<proteinExistence type="predicted"/>
<evidence type="ECO:0000313" key="1">
    <source>
        <dbReference type="EMBL" id="TNV81377.1"/>
    </source>
</evidence>
<dbReference type="AlphaFoldDB" id="A0A8J8T3V6"/>
<gene>
    <name evidence="1" type="ORF">FGO68_gene13696</name>
</gene>
<name>A0A8J8T3V6_HALGN</name>
<reference evidence="1" key="1">
    <citation type="submission" date="2019-06" db="EMBL/GenBank/DDBJ databases">
        <authorList>
            <person name="Zheng W."/>
        </authorList>
    </citation>
    <scope>NUCLEOTIDE SEQUENCE</scope>
    <source>
        <strain evidence="1">QDHG01</strain>
    </source>
</reference>
<comment type="caution">
    <text evidence="1">The sequence shown here is derived from an EMBL/GenBank/DDBJ whole genome shotgun (WGS) entry which is preliminary data.</text>
</comment>
<keyword evidence="2" id="KW-1185">Reference proteome</keyword>
<accession>A0A8J8T3V6</accession>
<organism evidence="1 2">
    <name type="scientific">Halteria grandinella</name>
    <dbReference type="NCBI Taxonomy" id="5974"/>
    <lineage>
        <taxon>Eukaryota</taxon>
        <taxon>Sar</taxon>
        <taxon>Alveolata</taxon>
        <taxon>Ciliophora</taxon>
        <taxon>Intramacronucleata</taxon>
        <taxon>Spirotrichea</taxon>
        <taxon>Stichotrichia</taxon>
        <taxon>Sporadotrichida</taxon>
        <taxon>Halteriidae</taxon>
        <taxon>Halteria</taxon>
    </lineage>
</organism>
<evidence type="ECO:0000313" key="2">
    <source>
        <dbReference type="Proteomes" id="UP000785679"/>
    </source>
</evidence>
<dbReference type="Proteomes" id="UP000785679">
    <property type="component" value="Unassembled WGS sequence"/>
</dbReference>
<dbReference type="EMBL" id="RRYP01006224">
    <property type="protein sequence ID" value="TNV81377.1"/>
    <property type="molecule type" value="Genomic_DNA"/>
</dbReference>
<protein>
    <submittedName>
        <fullName evidence="1">Uncharacterized protein</fullName>
    </submittedName>
</protein>